<accession>A0ABU7E260</accession>
<organism evidence="1 2">
    <name type="scientific">Characodon lateralis</name>
    <dbReference type="NCBI Taxonomy" id="208331"/>
    <lineage>
        <taxon>Eukaryota</taxon>
        <taxon>Metazoa</taxon>
        <taxon>Chordata</taxon>
        <taxon>Craniata</taxon>
        <taxon>Vertebrata</taxon>
        <taxon>Euteleostomi</taxon>
        <taxon>Actinopterygii</taxon>
        <taxon>Neopterygii</taxon>
        <taxon>Teleostei</taxon>
        <taxon>Neoteleostei</taxon>
        <taxon>Acanthomorphata</taxon>
        <taxon>Ovalentaria</taxon>
        <taxon>Atherinomorphae</taxon>
        <taxon>Cyprinodontiformes</taxon>
        <taxon>Goodeidae</taxon>
        <taxon>Characodon</taxon>
    </lineage>
</organism>
<evidence type="ECO:0000313" key="1">
    <source>
        <dbReference type="EMBL" id="MED6281382.1"/>
    </source>
</evidence>
<comment type="caution">
    <text evidence="1">The sequence shown here is derived from an EMBL/GenBank/DDBJ whole genome shotgun (WGS) entry which is preliminary data.</text>
</comment>
<feature type="non-terminal residue" evidence="1">
    <location>
        <position position="1"/>
    </location>
</feature>
<name>A0ABU7E260_9TELE</name>
<keyword evidence="2" id="KW-1185">Reference proteome</keyword>
<gene>
    <name evidence="1" type="ORF">CHARACLAT_020852</name>
</gene>
<evidence type="ECO:0008006" key="3">
    <source>
        <dbReference type="Google" id="ProtNLM"/>
    </source>
</evidence>
<protein>
    <recommendedName>
        <fullName evidence="3">SPRY domain-containing protein 3</fullName>
    </recommendedName>
</protein>
<sequence>GMKVLTASLLIADDGKLFHGSGVGDPFGPRCFEGDIMGCGIMFPRDFNIDGGDDLDDWDFEVASKPSKVQNNLYANNDEEEEEGEDLEGRKVMVFFTRNGKVVGKREVSLPPSGFYPTIGMMSTGEKVRVELHPLSG</sequence>
<dbReference type="EMBL" id="JAHUTJ010042982">
    <property type="protein sequence ID" value="MED6281382.1"/>
    <property type="molecule type" value="Genomic_DNA"/>
</dbReference>
<dbReference type="Proteomes" id="UP001352852">
    <property type="component" value="Unassembled WGS sequence"/>
</dbReference>
<reference evidence="1 2" key="1">
    <citation type="submission" date="2021-06" db="EMBL/GenBank/DDBJ databases">
        <authorList>
            <person name="Palmer J.M."/>
        </authorList>
    </citation>
    <scope>NUCLEOTIDE SEQUENCE [LARGE SCALE GENOMIC DNA]</scope>
    <source>
        <strain evidence="1 2">CL_MEX2019</strain>
        <tissue evidence="1">Muscle</tissue>
    </source>
</reference>
<proteinExistence type="predicted"/>
<evidence type="ECO:0000313" key="2">
    <source>
        <dbReference type="Proteomes" id="UP001352852"/>
    </source>
</evidence>
<dbReference type="Gene3D" id="2.60.120.920">
    <property type="match status" value="1"/>
</dbReference>
<dbReference type="InterPro" id="IPR043136">
    <property type="entry name" value="B30.2/SPRY_sf"/>
</dbReference>